<feature type="compositionally biased region" description="Polar residues" evidence="1">
    <location>
        <begin position="565"/>
        <end position="579"/>
    </location>
</feature>
<feature type="region of interest" description="Disordered" evidence="1">
    <location>
        <begin position="385"/>
        <end position="680"/>
    </location>
</feature>
<keyword evidence="3" id="KW-1185">Reference proteome</keyword>
<evidence type="ECO:0000313" key="3">
    <source>
        <dbReference type="Proteomes" id="UP001287356"/>
    </source>
</evidence>
<feature type="region of interest" description="Disordered" evidence="1">
    <location>
        <begin position="204"/>
        <end position="370"/>
    </location>
</feature>
<feature type="compositionally biased region" description="Low complexity" evidence="1">
    <location>
        <begin position="502"/>
        <end position="520"/>
    </location>
</feature>
<organism evidence="2 3">
    <name type="scientific">Lasiosphaeria ovina</name>
    <dbReference type="NCBI Taxonomy" id="92902"/>
    <lineage>
        <taxon>Eukaryota</taxon>
        <taxon>Fungi</taxon>
        <taxon>Dikarya</taxon>
        <taxon>Ascomycota</taxon>
        <taxon>Pezizomycotina</taxon>
        <taxon>Sordariomycetes</taxon>
        <taxon>Sordariomycetidae</taxon>
        <taxon>Sordariales</taxon>
        <taxon>Lasiosphaeriaceae</taxon>
        <taxon>Lasiosphaeria</taxon>
    </lineage>
</organism>
<dbReference type="Proteomes" id="UP001287356">
    <property type="component" value="Unassembled WGS sequence"/>
</dbReference>
<feature type="compositionally biased region" description="Polar residues" evidence="1">
    <location>
        <begin position="412"/>
        <end position="424"/>
    </location>
</feature>
<feature type="compositionally biased region" description="Low complexity" evidence="1">
    <location>
        <begin position="474"/>
        <end position="490"/>
    </location>
</feature>
<reference evidence="2" key="2">
    <citation type="submission" date="2023-06" db="EMBL/GenBank/DDBJ databases">
        <authorList>
            <consortium name="Lawrence Berkeley National Laboratory"/>
            <person name="Haridas S."/>
            <person name="Hensen N."/>
            <person name="Bonometti L."/>
            <person name="Westerberg I."/>
            <person name="Brannstrom I.O."/>
            <person name="Guillou S."/>
            <person name="Cros-Aarteil S."/>
            <person name="Calhoun S."/>
            <person name="Kuo A."/>
            <person name="Mondo S."/>
            <person name="Pangilinan J."/>
            <person name="Riley R."/>
            <person name="Labutti K."/>
            <person name="Andreopoulos B."/>
            <person name="Lipzen A."/>
            <person name="Chen C."/>
            <person name="Yanf M."/>
            <person name="Daum C."/>
            <person name="Ng V."/>
            <person name="Clum A."/>
            <person name="Steindorff A."/>
            <person name="Ohm R."/>
            <person name="Martin F."/>
            <person name="Silar P."/>
            <person name="Natvig D."/>
            <person name="Lalanne C."/>
            <person name="Gautier V."/>
            <person name="Ament-Velasquez S.L."/>
            <person name="Kruys A."/>
            <person name="Hutchinson M.I."/>
            <person name="Powell A.J."/>
            <person name="Barry K."/>
            <person name="Miller A.N."/>
            <person name="Grigoriev I.V."/>
            <person name="Debuchy R."/>
            <person name="Gladieux P."/>
            <person name="Thoren M.H."/>
            <person name="Johannesson H."/>
        </authorList>
    </citation>
    <scope>NUCLEOTIDE SEQUENCE</scope>
    <source>
        <strain evidence="2">CBS 958.72</strain>
    </source>
</reference>
<reference evidence="2" key="1">
    <citation type="journal article" date="2023" name="Mol. Phylogenet. Evol.">
        <title>Genome-scale phylogeny and comparative genomics of the fungal order Sordariales.</title>
        <authorList>
            <person name="Hensen N."/>
            <person name="Bonometti L."/>
            <person name="Westerberg I."/>
            <person name="Brannstrom I.O."/>
            <person name="Guillou S."/>
            <person name="Cros-Aarteil S."/>
            <person name="Calhoun S."/>
            <person name="Haridas S."/>
            <person name="Kuo A."/>
            <person name="Mondo S."/>
            <person name="Pangilinan J."/>
            <person name="Riley R."/>
            <person name="LaButti K."/>
            <person name="Andreopoulos B."/>
            <person name="Lipzen A."/>
            <person name="Chen C."/>
            <person name="Yan M."/>
            <person name="Daum C."/>
            <person name="Ng V."/>
            <person name="Clum A."/>
            <person name="Steindorff A."/>
            <person name="Ohm R.A."/>
            <person name="Martin F."/>
            <person name="Silar P."/>
            <person name="Natvig D.O."/>
            <person name="Lalanne C."/>
            <person name="Gautier V."/>
            <person name="Ament-Velasquez S.L."/>
            <person name="Kruys A."/>
            <person name="Hutchinson M.I."/>
            <person name="Powell A.J."/>
            <person name="Barry K."/>
            <person name="Miller A.N."/>
            <person name="Grigoriev I.V."/>
            <person name="Debuchy R."/>
            <person name="Gladieux P."/>
            <person name="Hiltunen Thoren M."/>
            <person name="Johannesson H."/>
        </authorList>
    </citation>
    <scope>NUCLEOTIDE SEQUENCE</scope>
    <source>
        <strain evidence="2">CBS 958.72</strain>
    </source>
</reference>
<sequence>MAQPSSLASNNPFRRKAAIVPSVASVTAVPVPTLSPAVDGYPPETPLASASIPSLPPSDLFRSQLQSLGQQSTPPPPTTSFQKPKVVKKVRVQSPPPSSPESAGVPDGFPPAERDSQDDSTSSDDDDESRGPFGYVAPVGAADGWPKGAQLSSQSHGPPPNPFQKTLQDLELGQRDVEHGSGAVPAIKGSLDVDAFRRLLLTGQAGNPASSPAAASSPGLMPAPILQVAPSTTFAGDGASTADTSSISRQSIFDAAPPVQDTPRTSHEISEPEIEDDQHGLIGGPRPKMQPPTTLRKKPPPPSSRHGKLIKPEVKAQDRSQTWGTDGVAGPSSSLSNQLNRSATSPLASPSRLQQPASSDVNKPLPPAPVIFFSDDVAESIFDREAAGKIPELDVEPEVIAAQPPRPPTPPNASLGTSTATGALSPTPKKPPPPPRRQPHGRSESRITTPASTPAVISAAQQDDTDQSMRRSSLDSVRSRSSSLRVSVHAPAPPPPRRPAHASRASSSFASPSAAGFLPSISGTQDRSPLDTSEFSPLPASLSSPSDKDTDAGNAGGQPVYSVVSIASSSDTPNLSAPPSSHGHISKLSPPPPPPARNASVRSKRPSSVSSLEAASRRVGSRAKDGSSASQLSTMAPPPPPRARGSSRSSVDGQPAHSSHATVSAPPPLPPAARRTSVDSVRILSETLAEEPGLEGGEEYGRQREVQDATAVNDILADLTALQREVDALRGEYEKAAPSG</sequence>
<accession>A0AAE0NAD0</accession>
<feature type="compositionally biased region" description="Polar residues" evidence="1">
    <location>
        <begin position="241"/>
        <end position="251"/>
    </location>
</feature>
<feature type="compositionally biased region" description="Acidic residues" evidence="1">
    <location>
        <begin position="118"/>
        <end position="128"/>
    </location>
</feature>
<proteinExistence type="predicted"/>
<name>A0AAE0NAD0_9PEZI</name>
<dbReference type="EMBL" id="JAULSN010000003">
    <property type="protein sequence ID" value="KAK3376677.1"/>
    <property type="molecule type" value="Genomic_DNA"/>
</dbReference>
<feature type="compositionally biased region" description="Low complexity" evidence="1">
    <location>
        <begin position="208"/>
        <end position="224"/>
    </location>
</feature>
<comment type="caution">
    <text evidence="2">The sequence shown here is derived from an EMBL/GenBank/DDBJ whole genome shotgun (WGS) entry which is preliminary data.</text>
</comment>
<gene>
    <name evidence="2" type="ORF">B0T24DRAFT_677555</name>
</gene>
<feature type="compositionally biased region" description="Basic residues" evidence="1">
    <location>
        <begin position="295"/>
        <end position="309"/>
    </location>
</feature>
<feature type="region of interest" description="Disordered" evidence="1">
    <location>
        <begin position="33"/>
        <end position="173"/>
    </location>
</feature>
<protein>
    <submittedName>
        <fullName evidence="2">Uncharacterized protein</fullName>
    </submittedName>
</protein>
<feature type="compositionally biased region" description="Low complexity" evidence="1">
    <location>
        <begin position="536"/>
        <end position="545"/>
    </location>
</feature>
<feature type="compositionally biased region" description="Low complexity" evidence="1">
    <location>
        <begin position="63"/>
        <end position="72"/>
    </location>
</feature>
<feature type="compositionally biased region" description="Polar residues" evidence="1">
    <location>
        <begin position="521"/>
        <end position="535"/>
    </location>
</feature>
<dbReference type="AlphaFoldDB" id="A0AAE0NAD0"/>
<evidence type="ECO:0000256" key="1">
    <source>
        <dbReference type="SAM" id="MobiDB-lite"/>
    </source>
</evidence>
<feature type="compositionally biased region" description="Polar residues" evidence="1">
    <location>
        <begin position="331"/>
        <end position="361"/>
    </location>
</feature>
<evidence type="ECO:0000313" key="2">
    <source>
        <dbReference type="EMBL" id="KAK3376677.1"/>
    </source>
</evidence>